<sequence length="226" mass="26036">MGSTTGNDGTDYGAYTYANLEREPYWPTEKLRISITGAGGFIASHIARRLKNEGHYIIASDWKKNEHMTEDMFCHEFHLVDLRVMDNCLKNFDMNLCRFFYASSACIYPEFKQLDTNVSLKESDAWPAEVRRSYNVHIPQDAYGLEKLATEELCKHYNKDFGIECRIGRFHNIYGPFGTWKGGREKAPAAFCRKAITSTDKFEMWGDGLQTRSFTFIDECVEGVLR</sequence>
<dbReference type="Gene3D" id="3.40.50.720">
    <property type="entry name" value="NAD(P)-binding Rossmann-like Domain"/>
    <property type="match status" value="2"/>
</dbReference>
<accession>A0A426XLM0</accession>
<evidence type="ECO:0000256" key="3">
    <source>
        <dbReference type="ARBA" id="ARBA00023235"/>
    </source>
</evidence>
<dbReference type="GO" id="GO:0016853">
    <property type="term" value="F:isomerase activity"/>
    <property type="evidence" value="ECO:0007669"/>
    <property type="project" value="UniProtKB-KW"/>
</dbReference>
<comment type="caution">
    <text evidence="5">The sequence shown here is derived from an EMBL/GenBank/DDBJ whole genome shotgun (WGS) entry which is preliminary data.</text>
</comment>
<dbReference type="Gene3D" id="3.90.25.10">
    <property type="entry name" value="UDP-galactose 4-epimerase, domain 1"/>
    <property type="match status" value="1"/>
</dbReference>
<gene>
    <name evidence="5" type="ORF">B296_00048425</name>
</gene>
<evidence type="ECO:0000256" key="1">
    <source>
        <dbReference type="ARBA" id="ARBA00007637"/>
    </source>
</evidence>
<dbReference type="EMBL" id="AMZH03019460">
    <property type="protein sequence ID" value="RRT40330.1"/>
    <property type="molecule type" value="Genomic_DNA"/>
</dbReference>
<evidence type="ECO:0000256" key="2">
    <source>
        <dbReference type="ARBA" id="ARBA00023027"/>
    </source>
</evidence>
<name>A0A426XLM0_ENSVE</name>
<evidence type="ECO:0000313" key="6">
    <source>
        <dbReference type="Proteomes" id="UP000287651"/>
    </source>
</evidence>
<proteinExistence type="inferred from homology"/>
<dbReference type="AlphaFoldDB" id="A0A426XLM0"/>
<evidence type="ECO:0000259" key="4">
    <source>
        <dbReference type="Pfam" id="PF01370"/>
    </source>
</evidence>
<feature type="domain" description="NAD-dependent epimerase/dehydratase" evidence="4">
    <location>
        <begin position="83"/>
        <end position="225"/>
    </location>
</feature>
<dbReference type="SUPFAM" id="SSF51735">
    <property type="entry name" value="NAD(P)-binding Rossmann-fold domains"/>
    <property type="match status" value="1"/>
</dbReference>
<dbReference type="PANTHER" id="PTHR43574">
    <property type="entry name" value="EPIMERASE-RELATED"/>
    <property type="match status" value="1"/>
</dbReference>
<comment type="similarity">
    <text evidence="1">Belongs to the NAD(P)-dependent epimerase/dehydratase family.</text>
</comment>
<dbReference type="Pfam" id="PF01370">
    <property type="entry name" value="Epimerase"/>
    <property type="match status" value="1"/>
</dbReference>
<evidence type="ECO:0000313" key="5">
    <source>
        <dbReference type="EMBL" id="RRT40330.1"/>
    </source>
</evidence>
<keyword evidence="2" id="KW-0520">NAD</keyword>
<dbReference type="InterPro" id="IPR001509">
    <property type="entry name" value="Epimerase_deHydtase"/>
</dbReference>
<organism evidence="5 6">
    <name type="scientific">Ensete ventricosum</name>
    <name type="common">Abyssinian banana</name>
    <name type="synonym">Musa ensete</name>
    <dbReference type="NCBI Taxonomy" id="4639"/>
    <lineage>
        <taxon>Eukaryota</taxon>
        <taxon>Viridiplantae</taxon>
        <taxon>Streptophyta</taxon>
        <taxon>Embryophyta</taxon>
        <taxon>Tracheophyta</taxon>
        <taxon>Spermatophyta</taxon>
        <taxon>Magnoliopsida</taxon>
        <taxon>Liliopsida</taxon>
        <taxon>Zingiberales</taxon>
        <taxon>Musaceae</taxon>
        <taxon>Ensete</taxon>
    </lineage>
</organism>
<reference evidence="5 6" key="1">
    <citation type="journal article" date="2014" name="Agronomy (Basel)">
        <title>A Draft Genome Sequence for Ensete ventricosum, the Drought-Tolerant Tree Against Hunger.</title>
        <authorList>
            <person name="Harrison J."/>
            <person name="Moore K.A."/>
            <person name="Paszkiewicz K."/>
            <person name="Jones T."/>
            <person name="Grant M."/>
            <person name="Ambacheew D."/>
            <person name="Muzemil S."/>
            <person name="Studholme D.J."/>
        </authorList>
    </citation>
    <scope>NUCLEOTIDE SEQUENCE [LARGE SCALE GENOMIC DNA]</scope>
</reference>
<protein>
    <recommendedName>
        <fullName evidence="4">NAD-dependent epimerase/dehydratase domain-containing protein</fullName>
    </recommendedName>
</protein>
<dbReference type="InterPro" id="IPR036291">
    <property type="entry name" value="NAD(P)-bd_dom_sf"/>
</dbReference>
<keyword evidence="3" id="KW-0413">Isomerase</keyword>
<dbReference type="Proteomes" id="UP000287651">
    <property type="component" value="Unassembled WGS sequence"/>
</dbReference>